<evidence type="ECO:0000313" key="3">
    <source>
        <dbReference type="EMBL" id="QTD96819.1"/>
    </source>
</evidence>
<feature type="signal peptide" evidence="2">
    <location>
        <begin position="1"/>
        <end position="19"/>
    </location>
</feature>
<dbReference type="EMBL" id="CP071839">
    <property type="protein sequence ID" value="QTD96819.1"/>
    <property type="molecule type" value="Genomic_DNA"/>
</dbReference>
<dbReference type="RefSeq" id="WP_208030735.1">
    <property type="nucleotide sequence ID" value="NZ_CP071839.1"/>
</dbReference>
<dbReference type="PROSITE" id="PS51257">
    <property type="entry name" value="PROKAR_LIPOPROTEIN"/>
    <property type="match status" value="1"/>
</dbReference>
<organism evidence="3 4">
    <name type="scientific">Streptomyces cyanogenus</name>
    <dbReference type="NCBI Taxonomy" id="80860"/>
    <lineage>
        <taxon>Bacteria</taxon>
        <taxon>Bacillati</taxon>
        <taxon>Actinomycetota</taxon>
        <taxon>Actinomycetes</taxon>
        <taxon>Kitasatosporales</taxon>
        <taxon>Streptomycetaceae</taxon>
        <taxon>Streptomyces</taxon>
    </lineage>
</organism>
<feature type="chain" id="PRO_5046798438" description="Lipoprotein" evidence="2">
    <location>
        <begin position="20"/>
        <end position="224"/>
    </location>
</feature>
<accession>A0ABX7TJJ1</accession>
<dbReference type="Proteomes" id="UP000663908">
    <property type="component" value="Chromosome"/>
</dbReference>
<evidence type="ECO:0000256" key="2">
    <source>
        <dbReference type="SAM" id="SignalP"/>
    </source>
</evidence>
<name>A0ABX7TJJ1_STRCY</name>
<evidence type="ECO:0000256" key="1">
    <source>
        <dbReference type="SAM" id="MobiDB-lite"/>
    </source>
</evidence>
<reference evidence="3 4" key="1">
    <citation type="submission" date="2021-03" db="EMBL/GenBank/DDBJ databases">
        <title>Complete genome sequence of Streptomyces cyanogenus S136, producer of anticancer angucycline landomycin A.</title>
        <authorList>
            <person name="Hrab P."/>
            <person name="Ruckert C."/>
            <person name="Busche T."/>
            <person name="Ostash I."/>
            <person name="Kalinowski J."/>
            <person name="Fedorenko V."/>
            <person name="Yushchuk O."/>
            <person name="Ostash B."/>
        </authorList>
    </citation>
    <scope>NUCLEOTIDE SEQUENCE [LARGE SCALE GENOMIC DNA]</scope>
    <source>
        <strain evidence="3 4">S136</strain>
    </source>
</reference>
<protein>
    <recommendedName>
        <fullName evidence="5">Lipoprotein</fullName>
    </recommendedName>
</protein>
<keyword evidence="2" id="KW-0732">Signal</keyword>
<gene>
    <name evidence="3" type="ORF">S1361_05615</name>
</gene>
<keyword evidence="4" id="KW-1185">Reference proteome</keyword>
<evidence type="ECO:0000313" key="4">
    <source>
        <dbReference type="Proteomes" id="UP000663908"/>
    </source>
</evidence>
<feature type="region of interest" description="Disordered" evidence="1">
    <location>
        <begin position="78"/>
        <end position="99"/>
    </location>
</feature>
<sequence length="224" mass="22987">MNAGRNILVAGTAVLAAFAAVGCSADGSSSKGARSAGASDTVTYHADYPAYSSLDDVIEKSDAVVEGTVVGTRVQKLVPDAPAGDNPATNPQAGLSPAEAKAARKAAEENPVIVTVSKVKVTRAIAGKVAVGDTIEVSQLGGTYHGVAYQEKDTTMLAKGGQRYVLMLAAHGKSPYDLLNPEQALYTVKADGTVKAVSVGGFTDAGKVDQLAVKADRIVRNRTR</sequence>
<proteinExistence type="predicted"/>
<evidence type="ECO:0008006" key="5">
    <source>
        <dbReference type="Google" id="ProtNLM"/>
    </source>
</evidence>